<dbReference type="EC" id="2.7.7.6" evidence="2"/>
<comment type="catalytic activity">
    <reaction evidence="7">
        <text>RNA(n) + a ribonucleoside 5'-triphosphate = RNA(n+1) + diphosphate</text>
        <dbReference type="Rhea" id="RHEA:21248"/>
        <dbReference type="Rhea" id="RHEA-COMP:14527"/>
        <dbReference type="Rhea" id="RHEA-COMP:17342"/>
        <dbReference type="ChEBI" id="CHEBI:33019"/>
        <dbReference type="ChEBI" id="CHEBI:61557"/>
        <dbReference type="ChEBI" id="CHEBI:140395"/>
        <dbReference type="EC" id="2.7.7.6"/>
    </reaction>
</comment>
<dbReference type="SMART" id="SM00663">
    <property type="entry name" value="RPOLA_N"/>
    <property type="match status" value="1"/>
</dbReference>
<dbReference type="Pfam" id="PF04992">
    <property type="entry name" value="RNA_pol_Rpb1_6"/>
    <property type="match status" value="1"/>
</dbReference>
<evidence type="ECO:0000256" key="6">
    <source>
        <dbReference type="ARBA" id="ARBA00023163"/>
    </source>
</evidence>
<dbReference type="InterPro" id="IPR007075">
    <property type="entry name" value="RNA_pol_Rpb1_6"/>
</dbReference>
<dbReference type="Gene3D" id="1.10.132.30">
    <property type="match status" value="1"/>
</dbReference>
<evidence type="ECO:0000256" key="5">
    <source>
        <dbReference type="ARBA" id="ARBA00022695"/>
    </source>
</evidence>
<evidence type="ECO:0000256" key="7">
    <source>
        <dbReference type="ARBA" id="ARBA00048552"/>
    </source>
</evidence>
<keyword evidence="6" id="KW-0804">Transcription</keyword>
<dbReference type="Pfam" id="PF04997">
    <property type="entry name" value="RNA_pol_Rpb1_1"/>
    <property type="match status" value="1"/>
</dbReference>
<dbReference type="GO" id="GO:0003899">
    <property type="term" value="F:DNA-directed RNA polymerase activity"/>
    <property type="evidence" value="ECO:0007669"/>
    <property type="project" value="UniProtKB-EC"/>
</dbReference>
<keyword evidence="3" id="KW-0240">DNA-directed RNA polymerase</keyword>
<dbReference type="InterPro" id="IPR007081">
    <property type="entry name" value="RNA_pol_Rpb1_5"/>
</dbReference>
<dbReference type="InterPro" id="IPR045867">
    <property type="entry name" value="DNA-dir_RpoC_beta_prime"/>
</dbReference>
<evidence type="ECO:0000256" key="1">
    <source>
        <dbReference type="ARBA" id="ARBA00006460"/>
    </source>
</evidence>
<dbReference type="FunFam" id="2.40.40.20:FF:000019">
    <property type="entry name" value="DNA-directed RNA polymerase II subunit RPB1"/>
    <property type="match status" value="1"/>
</dbReference>
<comment type="similarity">
    <text evidence="1">Belongs to the RNA polymerase beta' chain family.</text>
</comment>
<accession>A0A6C0L000</accession>
<dbReference type="Gene3D" id="1.10.150.390">
    <property type="match status" value="1"/>
</dbReference>
<evidence type="ECO:0000259" key="8">
    <source>
        <dbReference type="SMART" id="SM00663"/>
    </source>
</evidence>
<dbReference type="Pfam" id="PF04983">
    <property type="entry name" value="RNA_pol_Rpb1_3"/>
    <property type="match status" value="1"/>
</dbReference>
<protein>
    <recommendedName>
        <fullName evidence="2">DNA-directed RNA polymerase</fullName>
        <ecNumber evidence="2">2.7.7.6</ecNumber>
    </recommendedName>
</protein>
<dbReference type="InterPro" id="IPR007066">
    <property type="entry name" value="RNA_pol_Rpb1_3"/>
</dbReference>
<sequence>MYKNTYSRISSLQFGTLSPEDIRDNSVTEITKYQSFKADGQPISQGLFDAKMSPTDKSERCETDLLPIDLTPGYFGRIELNVPIYNHFYIDTISQILSLICIECGNILIPPFDSEKNTNISIEKIIYYSDQLIPSEKDLLSLPKKLRLARLKKIEPNEKDEKVCPICSCIQPQKYVKNLRTIDSIDAVYKNKDIRAIYPEYISRLFKKISSKSCSILGLDYYNSNPSSLVFHNIPVCPPLCRPFIKQGNGLLSQDHITLRYEEIMKSNMTIKGYLNKGQHKQRERFREYLAHDIATLFDNDPNGTFPSLPRGAIQPHQTFAQRLKGKEPKTGRIRGNLLSRRVEMSGRSVITPDPMIDLNEIGIPKKIAKTISYPQKVNLSNRSFLEKCIDNGKDVYPGALGLIRKNTNFTIKPKPKTLLEVGDIVLRHLIDGDYVLMNRQPTLHKKSFMGHKVKIMDGYSFKLNVNVTEPYNADFDGDEMNLHCPQTISTLTEVIELAGLKNQNMSGASNSPAIAFVQDNVLAAYMMTSNQNAFSQRELMNVLARGAPYYYGISSKNNFSGREILSFFTPDYTDTITKTINKKDLIKIISKCYHEFGEHKCFEMTGNMQKLLNEYLIHHTYSIGPKDLQRSKEVHTKVDDAASQMIKNISKRIEKIHNSQVECDKDLFEQFVNEEIAKATSISENLLYKDEKSRFEPMIKSGSKGKKKNITQMKGFLGQQIVNGKRTNTGYTNRTLPHFQKYSEDISTRGFVRSSLSKGLHPFEFFFHAGGGREGLIEQALQTGQTGYIQRQMVKTLEDMTIKWSHTVNDAQNNIVQFCYGDDNATGESIQEINIRNIFCSYDQLDLKYNLLSNASKEHLKITIEPQIIKKIPQDTKLFEEYFQQFIQMRNKLIDNIINTEKVQNQSDMFKLYHSINIDEKLQIIINKYKLSKTNKTNLDPTTILICYKELFEHCSISPFFECDYLFKFLVYAKAGPKQLICEHRFTIEAFKEFLLNLEKSYKLSRIEPGEPVGVIAAQSIGEPCTQLTLNSFHFAGAGRSQGVPRLKELMYLEPSGRNNSSCFIYLREPHCFVEKDAQIILSEIESITIKDILKSYEFFFDSKNVSQKVLDYKKLEIDTGVHETITSPWILRFELFKTKTSLLYDTWTTLNDQDYINNPILDIENNAIFFRIDVEDVTRANGNTRIIPLPKKGEIPMDFQISKINELVDIGILPLQINGIENISNAKVEQYISYYRDPIVGSVIQKKKYFIKANGSQLIDLFNNPSIDTQKTISNNVLDIYDTFGIEAARQVLIEELSAVLKDVGDLDIRHISLLVDRMVGTGKLLSVDMRGMDGYENGPLTKASFERITKEFLNAGLRGEIENINGMASNIITGQAPPTGTGTVSVSIDEEMYNKFYIFKNLTKSKKGKKINTKQNYKKKNVVNFSID</sequence>
<dbReference type="SUPFAM" id="SSF64484">
    <property type="entry name" value="beta and beta-prime subunits of DNA dependent RNA-polymerase"/>
    <property type="match status" value="1"/>
</dbReference>
<evidence type="ECO:0000256" key="3">
    <source>
        <dbReference type="ARBA" id="ARBA00022478"/>
    </source>
</evidence>
<dbReference type="InterPro" id="IPR007080">
    <property type="entry name" value="RNA_pol_Rpb1_1"/>
</dbReference>
<dbReference type="InterPro" id="IPR038120">
    <property type="entry name" value="Rpb1_funnel_sf"/>
</dbReference>
<dbReference type="Pfam" id="PF00623">
    <property type="entry name" value="RNA_pol_Rpb1_2"/>
    <property type="match status" value="1"/>
</dbReference>
<reference evidence="9" key="1">
    <citation type="journal article" date="2020" name="Nature">
        <title>Giant virus diversity and host interactions through global metagenomics.</title>
        <authorList>
            <person name="Schulz F."/>
            <person name="Roux S."/>
            <person name="Paez-Espino D."/>
            <person name="Jungbluth S."/>
            <person name="Walsh D.A."/>
            <person name="Denef V.J."/>
            <person name="McMahon K.D."/>
            <person name="Konstantinidis K.T."/>
            <person name="Eloe-Fadrosh E.A."/>
            <person name="Kyrpides N.C."/>
            <person name="Woyke T."/>
        </authorList>
    </citation>
    <scope>NUCLEOTIDE SEQUENCE</scope>
    <source>
        <strain evidence="9">GVMAG-S-ERX555907-63</strain>
    </source>
</reference>
<dbReference type="Gene3D" id="3.30.1490.180">
    <property type="entry name" value="RNA polymerase ii"/>
    <property type="match status" value="1"/>
</dbReference>
<dbReference type="PANTHER" id="PTHR19376">
    <property type="entry name" value="DNA-DIRECTED RNA POLYMERASE"/>
    <property type="match status" value="1"/>
</dbReference>
<dbReference type="InterPro" id="IPR007083">
    <property type="entry name" value="RNA_pol_Rpb1_4"/>
</dbReference>
<dbReference type="GO" id="GO:0006351">
    <property type="term" value="P:DNA-templated transcription"/>
    <property type="evidence" value="ECO:0007669"/>
    <property type="project" value="InterPro"/>
</dbReference>
<dbReference type="Gene3D" id="6.10.250.2940">
    <property type="match status" value="1"/>
</dbReference>
<keyword evidence="4" id="KW-0808">Transferase</keyword>
<evidence type="ECO:0000313" key="9">
    <source>
        <dbReference type="EMBL" id="QHU23139.1"/>
    </source>
</evidence>
<organism evidence="9">
    <name type="scientific">viral metagenome</name>
    <dbReference type="NCBI Taxonomy" id="1070528"/>
    <lineage>
        <taxon>unclassified sequences</taxon>
        <taxon>metagenomes</taxon>
        <taxon>organismal metagenomes</taxon>
    </lineage>
</organism>
<dbReference type="Gene3D" id="4.10.860.120">
    <property type="entry name" value="RNA polymerase II, clamp domain"/>
    <property type="match status" value="1"/>
</dbReference>
<keyword evidence="5" id="KW-0548">Nucleotidyltransferase</keyword>
<dbReference type="EMBL" id="MN741024">
    <property type="protein sequence ID" value="QHU23139.1"/>
    <property type="molecule type" value="Genomic_DNA"/>
</dbReference>
<proteinExistence type="inferred from homology"/>
<dbReference type="InterPro" id="IPR006592">
    <property type="entry name" value="RNA_pol_N"/>
</dbReference>
<feature type="domain" description="RNA polymerase N-terminal" evidence="8">
    <location>
        <begin position="227"/>
        <end position="529"/>
    </location>
</feature>
<dbReference type="InterPro" id="IPR000722">
    <property type="entry name" value="RNA_pol_asu"/>
</dbReference>
<dbReference type="PANTHER" id="PTHR19376:SF32">
    <property type="entry name" value="DNA-DIRECTED RNA POLYMERASE III SUBUNIT RPC1"/>
    <property type="match status" value="1"/>
</dbReference>
<dbReference type="InterPro" id="IPR044893">
    <property type="entry name" value="RNA_pol_Rpb1_clamp_domain"/>
</dbReference>
<evidence type="ECO:0000256" key="2">
    <source>
        <dbReference type="ARBA" id="ARBA00012418"/>
    </source>
</evidence>
<name>A0A6C0L000_9ZZZZ</name>
<dbReference type="Pfam" id="PF04998">
    <property type="entry name" value="RNA_pol_Rpb1_5"/>
    <property type="match status" value="1"/>
</dbReference>
<dbReference type="Gene3D" id="2.40.40.20">
    <property type="match status" value="1"/>
</dbReference>
<evidence type="ECO:0000256" key="4">
    <source>
        <dbReference type="ARBA" id="ARBA00022679"/>
    </source>
</evidence>
<dbReference type="GO" id="GO:0003677">
    <property type="term" value="F:DNA binding"/>
    <property type="evidence" value="ECO:0007669"/>
    <property type="project" value="InterPro"/>
</dbReference>
<dbReference type="GO" id="GO:0000428">
    <property type="term" value="C:DNA-directed RNA polymerase complex"/>
    <property type="evidence" value="ECO:0007669"/>
    <property type="project" value="UniProtKB-KW"/>
</dbReference>
<dbReference type="Pfam" id="PF05000">
    <property type="entry name" value="RNA_pol_Rpb1_4"/>
    <property type="match status" value="1"/>
</dbReference>